<dbReference type="GO" id="GO:0005886">
    <property type="term" value="C:plasma membrane"/>
    <property type="evidence" value="ECO:0007669"/>
    <property type="project" value="UniProtKB-SubCell"/>
</dbReference>
<dbReference type="PANTHER" id="PTHR23513">
    <property type="entry name" value="INTEGRAL MEMBRANE EFFLUX PROTEIN-RELATED"/>
    <property type="match status" value="1"/>
</dbReference>
<feature type="transmembrane region" description="Helical" evidence="7">
    <location>
        <begin position="301"/>
        <end position="319"/>
    </location>
</feature>
<evidence type="ECO:0000256" key="6">
    <source>
        <dbReference type="ARBA" id="ARBA00023136"/>
    </source>
</evidence>
<feature type="transmembrane region" description="Helical" evidence="7">
    <location>
        <begin position="388"/>
        <end position="408"/>
    </location>
</feature>
<feature type="transmembrane region" description="Helical" evidence="7">
    <location>
        <begin position="325"/>
        <end position="347"/>
    </location>
</feature>
<organism evidence="9 10">
    <name type="scientific">Kitasatospora cheerisanensis KCTC 2395</name>
    <dbReference type="NCBI Taxonomy" id="1348663"/>
    <lineage>
        <taxon>Bacteria</taxon>
        <taxon>Bacillati</taxon>
        <taxon>Actinomycetota</taxon>
        <taxon>Actinomycetes</taxon>
        <taxon>Kitasatosporales</taxon>
        <taxon>Streptomycetaceae</taxon>
        <taxon>Kitasatospora</taxon>
    </lineage>
</organism>
<sequence length="419" mass="42483">MAESPTTTVQASGVVPLRRNRRFQTLWAGSAAAMLGTCIADTAYPLLLLAMTGSPTLAGAFGAVQFGASVLFGLHGGAVADRYDRRRILITADTVRLVTALSVAVALLAHRLTVPHTLLAAAVIGATMAYGGPSRMLALRAVVPPEQLRQALSQDELRVNGAALAGPPLAGLLLGLGRAVPFLATVLASAAALGASVAVRFDPADAEQAGSPGADEGKEKGAVFAGLRYLFADPTLRATVLVAVALNVAGSAMLLAVMVLLRNHGTSEAGTGLALAGEAVGGLLGAPLVTRLHRALAPGALLLLVAWTAPLLFGVLVLAEGPVAVFGTLLVMSLGVPALRVMLDVLVFQQVPEAMRGRAVAATMTLLMGGMPVGTMAAGLLLDRLAAGTVLLVLAATLAAGLLPLTLGRGLRGTSWPRS</sequence>
<keyword evidence="5 7" id="KW-1133">Transmembrane helix</keyword>
<feature type="transmembrane region" description="Helical" evidence="7">
    <location>
        <begin position="26"/>
        <end position="51"/>
    </location>
</feature>
<dbReference type="InterPro" id="IPR010290">
    <property type="entry name" value="TM_effector"/>
</dbReference>
<protein>
    <submittedName>
        <fullName evidence="9">MFS transporter</fullName>
    </submittedName>
</protein>
<feature type="transmembrane region" description="Helical" evidence="7">
    <location>
        <begin position="238"/>
        <end position="261"/>
    </location>
</feature>
<name>A0A066Z3L3_9ACTN</name>
<proteinExistence type="predicted"/>
<dbReference type="PANTHER" id="PTHR23513:SF11">
    <property type="entry name" value="STAPHYLOFERRIN A TRANSPORTER"/>
    <property type="match status" value="1"/>
</dbReference>
<evidence type="ECO:0000313" key="10">
    <source>
        <dbReference type="Proteomes" id="UP000027178"/>
    </source>
</evidence>
<feature type="domain" description="Major facilitator superfamily (MFS) profile" evidence="8">
    <location>
        <begin position="22"/>
        <end position="412"/>
    </location>
</feature>
<keyword evidence="10" id="KW-1185">Reference proteome</keyword>
<dbReference type="Gene3D" id="1.20.1250.20">
    <property type="entry name" value="MFS general substrate transporter like domains"/>
    <property type="match status" value="1"/>
</dbReference>
<comment type="subcellular location">
    <subcellularLocation>
        <location evidence="1">Cell membrane</location>
        <topology evidence="1">Multi-pass membrane protein</topology>
    </subcellularLocation>
</comment>
<feature type="transmembrane region" description="Helical" evidence="7">
    <location>
        <begin position="359"/>
        <end position="382"/>
    </location>
</feature>
<dbReference type="Proteomes" id="UP000027178">
    <property type="component" value="Unassembled WGS sequence"/>
</dbReference>
<keyword evidence="3" id="KW-1003">Cell membrane</keyword>
<keyword evidence="6 7" id="KW-0472">Membrane</keyword>
<dbReference type="EMBL" id="JNBY01000090">
    <property type="protein sequence ID" value="KDN84730.1"/>
    <property type="molecule type" value="Genomic_DNA"/>
</dbReference>
<dbReference type="HOGENOM" id="CLU_034180_13_4_11"/>
<gene>
    <name evidence="9" type="ORF">KCH_35030</name>
</gene>
<dbReference type="GO" id="GO:0022857">
    <property type="term" value="F:transmembrane transporter activity"/>
    <property type="evidence" value="ECO:0007669"/>
    <property type="project" value="InterPro"/>
</dbReference>
<accession>A0A066Z3L3</accession>
<reference evidence="9 10" key="1">
    <citation type="submission" date="2014-05" db="EMBL/GenBank/DDBJ databases">
        <title>Draft Genome Sequence of Kitasatospora cheerisanensis KCTC 2395.</title>
        <authorList>
            <person name="Nam D.H."/>
        </authorList>
    </citation>
    <scope>NUCLEOTIDE SEQUENCE [LARGE SCALE GENOMIC DNA]</scope>
    <source>
        <strain evidence="9 10">KCTC 2395</strain>
    </source>
</reference>
<evidence type="ECO:0000259" key="8">
    <source>
        <dbReference type="PROSITE" id="PS50850"/>
    </source>
</evidence>
<evidence type="ECO:0000256" key="3">
    <source>
        <dbReference type="ARBA" id="ARBA00022475"/>
    </source>
</evidence>
<evidence type="ECO:0000256" key="5">
    <source>
        <dbReference type="ARBA" id="ARBA00022989"/>
    </source>
</evidence>
<dbReference type="CDD" id="cd06173">
    <property type="entry name" value="MFS_MefA_like"/>
    <property type="match status" value="1"/>
</dbReference>
<dbReference type="PROSITE" id="PS50850">
    <property type="entry name" value="MFS"/>
    <property type="match status" value="1"/>
</dbReference>
<evidence type="ECO:0000256" key="1">
    <source>
        <dbReference type="ARBA" id="ARBA00004651"/>
    </source>
</evidence>
<evidence type="ECO:0000256" key="2">
    <source>
        <dbReference type="ARBA" id="ARBA00022448"/>
    </source>
</evidence>
<evidence type="ECO:0000256" key="7">
    <source>
        <dbReference type="SAM" id="Phobius"/>
    </source>
</evidence>
<dbReference type="AlphaFoldDB" id="A0A066Z3L3"/>
<dbReference type="eggNOG" id="COG2814">
    <property type="taxonomic scope" value="Bacteria"/>
</dbReference>
<evidence type="ECO:0000313" key="9">
    <source>
        <dbReference type="EMBL" id="KDN84730.1"/>
    </source>
</evidence>
<keyword evidence="2" id="KW-0813">Transport</keyword>
<keyword evidence="4 7" id="KW-0812">Transmembrane</keyword>
<dbReference type="InterPro" id="IPR036259">
    <property type="entry name" value="MFS_trans_sf"/>
</dbReference>
<feature type="transmembrane region" description="Helical" evidence="7">
    <location>
        <begin position="57"/>
        <end position="76"/>
    </location>
</feature>
<dbReference type="PATRIC" id="fig|1348663.4.peg.3371"/>
<comment type="caution">
    <text evidence="9">The sequence shown here is derived from an EMBL/GenBank/DDBJ whole genome shotgun (WGS) entry which is preliminary data.</text>
</comment>
<dbReference type="Pfam" id="PF05977">
    <property type="entry name" value="MFS_3"/>
    <property type="match status" value="1"/>
</dbReference>
<feature type="transmembrane region" description="Helical" evidence="7">
    <location>
        <begin position="273"/>
        <end position="289"/>
    </location>
</feature>
<evidence type="ECO:0000256" key="4">
    <source>
        <dbReference type="ARBA" id="ARBA00022692"/>
    </source>
</evidence>
<dbReference type="SUPFAM" id="SSF103473">
    <property type="entry name" value="MFS general substrate transporter"/>
    <property type="match status" value="1"/>
</dbReference>
<dbReference type="InterPro" id="IPR020846">
    <property type="entry name" value="MFS_dom"/>
</dbReference>